<feature type="region of interest" description="Disordered" evidence="5">
    <location>
        <begin position="1"/>
        <end position="24"/>
    </location>
</feature>
<comment type="caution">
    <text evidence="7">The sequence shown here is derived from an EMBL/GenBank/DDBJ whole genome shotgun (WGS) entry which is preliminary data.</text>
</comment>
<dbReference type="InterPro" id="IPR011020">
    <property type="entry name" value="HTTM-like"/>
</dbReference>
<reference evidence="7" key="1">
    <citation type="submission" date="2021-01" db="EMBL/GenBank/DDBJ databases">
        <title>Whole genome shotgun sequence of Sphaerimonospora thailandensis NBRC 107569.</title>
        <authorList>
            <person name="Komaki H."/>
            <person name="Tamura T."/>
        </authorList>
    </citation>
    <scope>NUCLEOTIDE SEQUENCE</scope>
    <source>
        <strain evidence="7">NBRC 107569</strain>
    </source>
</reference>
<dbReference type="RefSeq" id="WP_204015734.1">
    <property type="nucleotide sequence ID" value="NZ_BOOG01000019.1"/>
</dbReference>
<keyword evidence="2" id="KW-0812">Transmembrane</keyword>
<keyword evidence="4" id="KW-0472">Membrane</keyword>
<dbReference type="InterPro" id="IPR050266">
    <property type="entry name" value="AB_hydrolase_sf"/>
</dbReference>
<evidence type="ECO:0000256" key="1">
    <source>
        <dbReference type="ARBA" id="ARBA00004127"/>
    </source>
</evidence>
<dbReference type="GO" id="GO:0016020">
    <property type="term" value="C:membrane"/>
    <property type="evidence" value="ECO:0007669"/>
    <property type="project" value="TreeGrafter"/>
</dbReference>
<proteinExistence type="predicted"/>
<dbReference type="GO" id="GO:0003824">
    <property type="term" value="F:catalytic activity"/>
    <property type="evidence" value="ECO:0007669"/>
    <property type="project" value="UniProtKB-ARBA"/>
</dbReference>
<dbReference type="PANTHER" id="PTHR43798">
    <property type="entry name" value="MONOACYLGLYCEROL LIPASE"/>
    <property type="match status" value="1"/>
</dbReference>
<keyword evidence="8" id="KW-1185">Reference proteome</keyword>
<dbReference type="InterPro" id="IPR029058">
    <property type="entry name" value="AB_hydrolase_fold"/>
</dbReference>
<evidence type="ECO:0000256" key="4">
    <source>
        <dbReference type="ARBA" id="ARBA00023136"/>
    </source>
</evidence>
<dbReference type="PANTHER" id="PTHR43798:SF33">
    <property type="entry name" value="HYDROLASE, PUTATIVE (AFU_ORTHOLOGUE AFUA_2G14860)-RELATED"/>
    <property type="match status" value="1"/>
</dbReference>
<protein>
    <recommendedName>
        <fullName evidence="6">HTTM-like domain-containing protein</fullName>
    </recommendedName>
</protein>
<dbReference type="EMBL" id="BOOG01000019">
    <property type="protein sequence ID" value="GIH70098.1"/>
    <property type="molecule type" value="Genomic_DNA"/>
</dbReference>
<dbReference type="AlphaFoldDB" id="A0A8J3VZI6"/>
<accession>A0A8J3VZI6</accession>
<dbReference type="GO" id="GO:0012505">
    <property type="term" value="C:endomembrane system"/>
    <property type="evidence" value="ECO:0007669"/>
    <property type="project" value="UniProtKB-SubCell"/>
</dbReference>
<evidence type="ECO:0000256" key="3">
    <source>
        <dbReference type="ARBA" id="ARBA00022989"/>
    </source>
</evidence>
<feature type="domain" description="HTTM-like" evidence="6">
    <location>
        <begin position="80"/>
        <end position="298"/>
    </location>
</feature>
<keyword evidence="3" id="KW-1133">Transmembrane helix</keyword>
<evidence type="ECO:0000313" key="8">
    <source>
        <dbReference type="Proteomes" id="UP000610966"/>
    </source>
</evidence>
<evidence type="ECO:0000256" key="2">
    <source>
        <dbReference type="ARBA" id="ARBA00022692"/>
    </source>
</evidence>
<comment type="subcellular location">
    <subcellularLocation>
        <location evidence="1">Endomembrane system</location>
        <topology evidence="1">Multi-pass membrane protein</topology>
    </subcellularLocation>
</comment>
<dbReference type="SUPFAM" id="SSF53474">
    <property type="entry name" value="alpha/beta-Hydrolases"/>
    <property type="match status" value="1"/>
</dbReference>
<sequence>MKRPDKRRRPGLLPALSSRGAQSSRGIRASIGSLSTLSRSKALTWTERLNSVTHLLASLEYLTRRKDREWGGANNWDVNRRMFHEQAPRFARAMDLVAHPRVSTALHLSRAAAAAALWLPLSPRQRVAANTVLAGSQAALHAQHLYGSDGADQISFLVQALTTVARVSHRRPAIADAALWFVSLQSVLSYTVSGWAKLPSDTWRSGRALPNIIRTHTYGDPDAWELMRRYPRLTRLAAHGVLAFECAFPLVFAGRGRLAPYMLGAAGAFHLVNARMMGLGRFFWAFAATYPAVLYTTGPRVRTAPDGTVSRRDDALPGTVAAAGLALLAAGQAARAHRRRIVTRGRGDERTVTTSAGNTLAYRVLGEDVLSEGASGPVVILESGMAATTEHWERIATQLARRFTTVTYQRAGYGGSRYQAGGEYHFDAIVDDLTEVARHVAGDRPIVLVGHSLGGYLALLAAERLSAQVRGVALIDSSHPAELQRSIRQAEGGRALTNSLALMPASLDLGLGSLLECPAWVNRLPPEARTTALAQYRDAKLWAAARREWKVVKEKFERFDGVLPRITAPLVVITAGQTAVTDTVQVDLHDEFAAAAPQARQHLIQGADHDEILTDAGRAAEVSTILTAFLDDLRDASLGDDSQNGGERR</sequence>
<name>A0A8J3VZI6_9ACTN</name>
<evidence type="ECO:0000259" key="6">
    <source>
        <dbReference type="SMART" id="SM00752"/>
    </source>
</evidence>
<organism evidence="7 8">
    <name type="scientific">Sphaerimonospora thailandensis</name>
    <dbReference type="NCBI Taxonomy" id="795644"/>
    <lineage>
        <taxon>Bacteria</taxon>
        <taxon>Bacillati</taxon>
        <taxon>Actinomycetota</taxon>
        <taxon>Actinomycetes</taxon>
        <taxon>Streptosporangiales</taxon>
        <taxon>Streptosporangiaceae</taxon>
        <taxon>Sphaerimonospora</taxon>
    </lineage>
</organism>
<gene>
    <name evidence="7" type="ORF">Mth01_23510</name>
</gene>
<evidence type="ECO:0000256" key="5">
    <source>
        <dbReference type="SAM" id="MobiDB-lite"/>
    </source>
</evidence>
<feature type="compositionally biased region" description="Basic residues" evidence="5">
    <location>
        <begin position="1"/>
        <end position="10"/>
    </location>
</feature>
<dbReference type="Gene3D" id="3.40.50.1820">
    <property type="entry name" value="alpha/beta hydrolase"/>
    <property type="match status" value="1"/>
</dbReference>
<dbReference type="InterPro" id="IPR000073">
    <property type="entry name" value="AB_hydrolase_1"/>
</dbReference>
<dbReference type="SMART" id="SM00752">
    <property type="entry name" value="HTTM"/>
    <property type="match status" value="1"/>
</dbReference>
<dbReference type="Pfam" id="PF12697">
    <property type="entry name" value="Abhydrolase_6"/>
    <property type="match status" value="1"/>
</dbReference>
<evidence type="ECO:0000313" key="7">
    <source>
        <dbReference type="EMBL" id="GIH70098.1"/>
    </source>
</evidence>
<dbReference type="Proteomes" id="UP000610966">
    <property type="component" value="Unassembled WGS sequence"/>
</dbReference>